<proteinExistence type="predicted"/>
<feature type="region of interest" description="Disordered" evidence="1">
    <location>
        <begin position="1"/>
        <end position="34"/>
    </location>
</feature>
<dbReference type="InterPro" id="IPR012885">
    <property type="entry name" value="F-box_Sdz-33"/>
</dbReference>
<dbReference type="PANTHER" id="PTHR21503">
    <property type="entry name" value="F-BOX-CONTAINING HYPOTHETICAL PROTEIN C.ELEGANS"/>
    <property type="match status" value="1"/>
</dbReference>
<feature type="domain" description="Sdz-33 F-box" evidence="2">
    <location>
        <begin position="224"/>
        <end position="273"/>
    </location>
</feature>
<accession>A0A1I7T3N7</accession>
<reference evidence="4" key="1">
    <citation type="submission" date="2016-11" db="UniProtKB">
        <authorList>
            <consortium name="WormBaseParasite"/>
        </authorList>
    </citation>
    <scope>IDENTIFICATION</scope>
</reference>
<dbReference type="AlphaFoldDB" id="A0A1I7T3N7"/>
<protein>
    <submittedName>
        <fullName evidence="4">FBA_2 domain-containing protein</fullName>
    </submittedName>
</protein>
<evidence type="ECO:0000313" key="3">
    <source>
        <dbReference type="Proteomes" id="UP000095282"/>
    </source>
</evidence>
<dbReference type="eggNOG" id="ENOG502RAZH">
    <property type="taxonomic scope" value="Eukaryota"/>
</dbReference>
<sequence>MCLKFRKEIEEDEEEDKEQSTNSPLPEVPKEEKRSTNFRLLELPDVARIKVIRSMDALEQIKFALSSKRMEGYMKMANNKKSKGCKVHFTGLKSYIATSPGPFLYCGNPDKMNTGGINQELKPWINENLTDLENIINVFERYRNTFPFEKFSLVIHPNSSVNVKAILETSIYKKCYLVVFKEDQLEPDDLEAVMDTAHDGIGIDFVNQEFPLDYDHKNAFKFNFTYYDDARWVRLRHLLSLHNHIRVKLFNHSLGSEDLNAFLKFWVKSDHDMTRIMSIYLWKSIESSVLFKELVVLRIFRFGHTSWLLAADPTKSKRKHPIMSVWWDGMAIVFDTWHLNETFNEGLMVDHVGGVTLAKEYQILRILNEKKDMEEKLKGGDSDERRAEIEESIRKCEKELDANDVYYDEGIPVVD</sequence>
<evidence type="ECO:0000259" key="2">
    <source>
        <dbReference type="Pfam" id="PF07735"/>
    </source>
</evidence>
<dbReference type="PANTHER" id="PTHR21503:SF8">
    <property type="entry name" value="F-BOX ASSOCIATED DOMAIN-CONTAINING PROTEIN-RELATED"/>
    <property type="match status" value="1"/>
</dbReference>
<dbReference type="Pfam" id="PF07735">
    <property type="entry name" value="FBA_2"/>
    <property type="match status" value="1"/>
</dbReference>
<evidence type="ECO:0000256" key="1">
    <source>
        <dbReference type="SAM" id="MobiDB-lite"/>
    </source>
</evidence>
<dbReference type="WBParaSite" id="Csp11.Scaffold492.g2105.t1">
    <property type="protein sequence ID" value="Csp11.Scaffold492.g2105.t1"/>
    <property type="gene ID" value="Csp11.Scaffold492.g2105"/>
</dbReference>
<evidence type="ECO:0000313" key="4">
    <source>
        <dbReference type="WBParaSite" id="Csp11.Scaffold492.g2105.t1"/>
    </source>
</evidence>
<organism evidence="3 4">
    <name type="scientific">Caenorhabditis tropicalis</name>
    <dbReference type="NCBI Taxonomy" id="1561998"/>
    <lineage>
        <taxon>Eukaryota</taxon>
        <taxon>Metazoa</taxon>
        <taxon>Ecdysozoa</taxon>
        <taxon>Nematoda</taxon>
        <taxon>Chromadorea</taxon>
        <taxon>Rhabditida</taxon>
        <taxon>Rhabditina</taxon>
        <taxon>Rhabditomorpha</taxon>
        <taxon>Rhabditoidea</taxon>
        <taxon>Rhabditidae</taxon>
        <taxon>Peloderinae</taxon>
        <taxon>Caenorhabditis</taxon>
    </lineage>
</organism>
<keyword evidence="3" id="KW-1185">Reference proteome</keyword>
<name>A0A1I7T3N7_9PELO</name>
<dbReference type="Proteomes" id="UP000095282">
    <property type="component" value="Unplaced"/>
</dbReference>